<dbReference type="GO" id="GO:0008168">
    <property type="term" value="F:methyltransferase activity"/>
    <property type="evidence" value="ECO:0007669"/>
    <property type="project" value="UniProtKB-KW"/>
</dbReference>
<dbReference type="InterPro" id="IPR029063">
    <property type="entry name" value="SAM-dependent_MTases_sf"/>
</dbReference>
<dbReference type="Proteomes" id="UP000886070">
    <property type="component" value="Unassembled WGS sequence"/>
</dbReference>
<keyword evidence="1" id="KW-0175">Coiled coil</keyword>
<gene>
    <name evidence="3" type="ORF">ENL39_06260</name>
</gene>
<accession>A0A7V5I018</accession>
<sequence length="362" mass="42742">MRYKKITKEKLLKAVRKELGIEEEPESIKEFLKKNRFTTEKEFVKRAYRWVLKREADPEGLEHYLSMLKKKKLSRVGVVLRLCLSEEGMEKGVAVKEVEKVMKGVFKKSGIFKNRLLKIGLIKILEWKIKEEEKEKEKEEGEFSEREEVLFMERFRGSPEKIKEHFKRRVFPLVKEVISRFDREKLKAIDLGCGRGEWLELLREEGIFCEGVELNRILVKDLIKKGFFVQRKDALEFLKSQEEESFHIVSGFHLIEHLPVGKRTRLLKEVYRVLKKGGIALFETPNPRNILVGAGDFYRDPSHLVPVFPDTFEFMGEIAGFEESIVFFYEEEGLIPAKKVRFDSLEDYLRVSRNYLWVGKKK</sequence>
<dbReference type="InterPro" id="IPR025282">
    <property type="entry name" value="DUF4214"/>
</dbReference>
<evidence type="ECO:0000259" key="2">
    <source>
        <dbReference type="Pfam" id="PF13946"/>
    </source>
</evidence>
<dbReference type="PANTHER" id="PTHR43861">
    <property type="entry name" value="TRANS-ACONITATE 2-METHYLTRANSFERASE-RELATED"/>
    <property type="match status" value="1"/>
</dbReference>
<name>A0A7V5I018_UNCAE</name>
<feature type="coiled-coil region" evidence="1">
    <location>
        <begin position="122"/>
        <end position="149"/>
    </location>
</feature>
<dbReference type="Gene3D" id="3.40.50.150">
    <property type="entry name" value="Vaccinia Virus protein VP39"/>
    <property type="match status" value="1"/>
</dbReference>
<keyword evidence="3" id="KW-0808">Transferase</keyword>
<dbReference type="EMBL" id="DRTT01000170">
    <property type="protein sequence ID" value="HHF99068.1"/>
    <property type="molecule type" value="Genomic_DNA"/>
</dbReference>
<dbReference type="SUPFAM" id="SSF53335">
    <property type="entry name" value="S-adenosyl-L-methionine-dependent methyltransferases"/>
    <property type="match status" value="1"/>
</dbReference>
<comment type="caution">
    <text evidence="3">The sequence shown here is derived from an EMBL/GenBank/DDBJ whole genome shotgun (WGS) entry which is preliminary data.</text>
</comment>
<dbReference type="AlphaFoldDB" id="A0A7V5I018"/>
<dbReference type="Pfam" id="PF13489">
    <property type="entry name" value="Methyltransf_23"/>
    <property type="match status" value="1"/>
</dbReference>
<evidence type="ECO:0000256" key="1">
    <source>
        <dbReference type="SAM" id="Coils"/>
    </source>
</evidence>
<dbReference type="Pfam" id="PF13946">
    <property type="entry name" value="DUF4214"/>
    <property type="match status" value="1"/>
</dbReference>
<dbReference type="GO" id="GO:0032259">
    <property type="term" value="P:methylation"/>
    <property type="evidence" value="ECO:0007669"/>
    <property type="project" value="UniProtKB-KW"/>
</dbReference>
<proteinExistence type="predicted"/>
<protein>
    <submittedName>
        <fullName evidence="3">Methyltransferase domain-containing protein</fullName>
    </submittedName>
</protein>
<dbReference type="PANTHER" id="PTHR43861:SF1">
    <property type="entry name" value="TRANS-ACONITATE 2-METHYLTRANSFERASE"/>
    <property type="match status" value="1"/>
</dbReference>
<organism evidence="3">
    <name type="scientific">Aerophobetes bacterium</name>
    <dbReference type="NCBI Taxonomy" id="2030807"/>
    <lineage>
        <taxon>Bacteria</taxon>
        <taxon>Candidatus Aerophobota</taxon>
    </lineage>
</organism>
<keyword evidence="3" id="KW-0489">Methyltransferase</keyword>
<dbReference type="CDD" id="cd02440">
    <property type="entry name" value="AdoMet_MTases"/>
    <property type="match status" value="1"/>
</dbReference>
<feature type="domain" description="DUF4214" evidence="2">
    <location>
        <begin position="30"/>
        <end position="89"/>
    </location>
</feature>
<reference evidence="3" key="1">
    <citation type="journal article" date="2020" name="mSystems">
        <title>Genome- and Community-Level Interaction Insights into Carbon Utilization and Element Cycling Functions of Hydrothermarchaeota in Hydrothermal Sediment.</title>
        <authorList>
            <person name="Zhou Z."/>
            <person name="Liu Y."/>
            <person name="Xu W."/>
            <person name="Pan J."/>
            <person name="Luo Z.H."/>
            <person name="Li M."/>
        </authorList>
    </citation>
    <scope>NUCLEOTIDE SEQUENCE [LARGE SCALE GENOMIC DNA]</scope>
    <source>
        <strain evidence="3">HyVt-92</strain>
    </source>
</reference>
<evidence type="ECO:0000313" key="3">
    <source>
        <dbReference type="EMBL" id="HHF99068.1"/>
    </source>
</evidence>